<dbReference type="GO" id="GO:0005975">
    <property type="term" value="P:carbohydrate metabolic process"/>
    <property type="evidence" value="ECO:0007669"/>
    <property type="project" value="InterPro"/>
</dbReference>
<evidence type="ECO:0000256" key="3">
    <source>
        <dbReference type="ARBA" id="ARBA00023295"/>
    </source>
</evidence>
<feature type="active site" description="Proton donor" evidence="4">
    <location>
        <position position="288"/>
    </location>
</feature>
<dbReference type="Pfam" id="PF01229">
    <property type="entry name" value="Glyco_hydro_39"/>
    <property type="match status" value="2"/>
</dbReference>
<dbReference type="Gene3D" id="3.20.20.80">
    <property type="entry name" value="Glycosidases"/>
    <property type="match status" value="1"/>
</dbReference>
<dbReference type="InterPro" id="IPR051923">
    <property type="entry name" value="Glycosyl_Hydrolase_39"/>
</dbReference>
<dbReference type="RefSeq" id="WP_184962189.1">
    <property type="nucleotide sequence ID" value="NZ_JACHIN010000004.1"/>
</dbReference>
<evidence type="ECO:0000256" key="1">
    <source>
        <dbReference type="ARBA" id="ARBA00008875"/>
    </source>
</evidence>
<name>A0A7W8A1Q7_9ACTN</name>
<reference evidence="6 7" key="1">
    <citation type="submission" date="2020-08" db="EMBL/GenBank/DDBJ databases">
        <title>Genomic Encyclopedia of Type Strains, Phase IV (KMG-IV): sequencing the most valuable type-strain genomes for metagenomic binning, comparative biology and taxonomic classification.</title>
        <authorList>
            <person name="Goeker M."/>
        </authorList>
    </citation>
    <scope>NUCLEOTIDE SEQUENCE [LARGE SCALE GENOMIC DNA]</scope>
    <source>
        <strain evidence="6 7">DSM 45385</strain>
    </source>
</reference>
<evidence type="ECO:0000313" key="7">
    <source>
        <dbReference type="Proteomes" id="UP000568380"/>
    </source>
</evidence>
<dbReference type="Gene3D" id="2.60.40.10">
    <property type="entry name" value="Immunoglobulins"/>
    <property type="match status" value="1"/>
</dbReference>
<dbReference type="Proteomes" id="UP000568380">
    <property type="component" value="Unassembled WGS sequence"/>
</dbReference>
<dbReference type="EC" id="3.2.1.37" evidence="6"/>
<organism evidence="6 7">
    <name type="scientific">Nonomuraea endophytica</name>
    <dbReference type="NCBI Taxonomy" id="714136"/>
    <lineage>
        <taxon>Bacteria</taxon>
        <taxon>Bacillati</taxon>
        <taxon>Actinomycetota</taxon>
        <taxon>Actinomycetes</taxon>
        <taxon>Streptosporangiales</taxon>
        <taxon>Streptosporangiaceae</taxon>
        <taxon>Nonomuraea</taxon>
    </lineage>
</organism>
<dbReference type="GO" id="GO:0009044">
    <property type="term" value="F:xylan 1,4-beta-xylosidase activity"/>
    <property type="evidence" value="ECO:0007669"/>
    <property type="project" value="UniProtKB-EC"/>
</dbReference>
<dbReference type="InterPro" id="IPR000514">
    <property type="entry name" value="Glyco_hydro_39"/>
</dbReference>
<evidence type="ECO:0000313" key="6">
    <source>
        <dbReference type="EMBL" id="MBB5077910.1"/>
    </source>
</evidence>
<dbReference type="SUPFAM" id="SSF51445">
    <property type="entry name" value="(Trans)glycosidases"/>
    <property type="match status" value="1"/>
</dbReference>
<keyword evidence="7" id="KW-1185">Reference proteome</keyword>
<feature type="domain" description="Glycosyl hydrolases family 39 N-terminal catalytic" evidence="5">
    <location>
        <begin position="122"/>
        <end position="356"/>
    </location>
</feature>
<evidence type="ECO:0000259" key="5">
    <source>
        <dbReference type="Pfam" id="PF01229"/>
    </source>
</evidence>
<dbReference type="InterPro" id="IPR013783">
    <property type="entry name" value="Ig-like_fold"/>
</dbReference>
<dbReference type="InterPro" id="IPR049166">
    <property type="entry name" value="GH39_cat"/>
</dbReference>
<evidence type="ECO:0000256" key="4">
    <source>
        <dbReference type="PIRSR" id="PIRSR600514-1"/>
    </source>
</evidence>
<accession>A0A7W8A1Q7</accession>
<dbReference type="InterPro" id="IPR017853">
    <property type="entry name" value="GH"/>
</dbReference>
<dbReference type="EMBL" id="JACHIN010000004">
    <property type="protein sequence ID" value="MBB5077910.1"/>
    <property type="molecule type" value="Genomic_DNA"/>
</dbReference>
<comment type="similarity">
    <text evidence="1">Belongs to the glycosyl hydrolase 39 family.</text>
</comment>
<keyword evidence="2 6" id="KW-0378">Hydrolase</keyword>
<evidence type="ECO:0000256" key="2">
    <source>
        <dbReference type="ARBA" id="ARBA00022801"/>
    </source>
</evidence>
<comment type="caution">
    <text evidence="6">The sequence shown here is derived from an EMBL/GenBank/DDBJ whole genome shotgun (WGS) entry which is preliminary data.</text>
</comment>
<dbReference type="PANTHER" id="PTHR12631:SF10">
    <property type="entry name" value="BETA-XYLOSIDASE-LIKE PROTEIN-RELATED"/>
    <property type="match status" value="1"/>
</dbReference>
<proteinExistence type="inferred from homology"/>
<dbReference type="AlphaFoldDB" id="A0A7W8A1Q7"/>
<gene>
    <name evidence="6" type="ORF">HNR40_003385</name>
</gene>
<sequence>MSTADAARRDWQERIYQASGEVTPVGEIPLPAPEGLRADPGAGHVTLTWEPVPGAIGYLVHRDGESVKQPDVDVPAVPECRYVDTGQDPAAYTVAAIAAMEVTGAFTAPVRAAPLPGPAAVTVVVEADRVTRALPRPWTPMIGSEHLSYMLSEDTTGGRPIGAELTAALRTMREEFGVETVRAHAIFCDDLGVYKEVEGAAVYDFTRVDRVYDTIMEFGLRPVVELGYMPRDLATDPSKTVFGYEAIISPPKDFEAWSDLVRALVEHLAERYGIQELIERWSFEVWNEANLAVFWSGTPEEYFLLYDVTAAAVKNVHPDLRVGGPSSAANGWVEELLAHVAESGAALDFVSTHTYGNAPLDWRPALARHGREGVPIWWTEWGPTPTHFHGIGDGPFGATFLLHGMKAAAGRIEALSHWVASDHFEELGRPPRLFHGGFGLLTVGNLRKPRFHALTLAHRLGDEELAARAEGDAGGVEVWAARHDDGRIGVLIWNGTLNQAQADGAADLARTVTLSIPGLAGQHVVTHHRIDERHTNIRAVWQAMGGGDWPAGGQWEELAAADTLDELTPPARVAGALTLEFDLPMPGVSFVELTPA</sequence>
<dbReference type="PANTHER" id="PTHR12631">
    <property type="entry name" value="ALPHA-L-IDURONIDASE"/>
    <property type="match status" value="1"/>
</dbReference>
<feature type="domain" description="Glycosyl hydrolases family 39 N-terminal catalytic" evidence="5">
    <location>
        <begin position="373"/>
        <end position="563"/>
    </location>
</feature>
<protein>
    <submittedName>
        <fullName evidence="6">Xylan 1,4-beta-xylosidase</fullName>
        <ecNumber evidence="6">3.2.1.37</ecNumber>
    </submittedName>
</protein>
<dbReference type="PRINTS" id="PR00745">
    <property type="entry name" value="GLHYDRLASE39"/>
</dbReference>
<dbReference type="Gene3D" id="2.60.40.1500">
    <property type="entry name" value="Glycosyl hydrolase domain, family 39"/>
    <property type="match status" value="1"/>
</dbReference>
<dbReference type="SUPFAM" id="SSF51011">
    <property type="entry name" value="Glycosyl hydrolase domain"/>
    <property type="match status" value="1"/>
</dbReference>
<keyword evidence="3 6" id="KW-0326">Glycosidase</keyword>